<keyword evidence="3" id="KW-1185">Reference proteome</keyword>
<evidence type="ECO:0000313" key="3">
    <source>
        <dbReference type="Proteomes" id="UP000070501"/>
    </source>
</evidence>
<organism evidence="2 3">
    <name type="scientific">Microdochium bolleyi</name>
    <dbReference type="NCBI Taxonomy" id="196109"/>
    <lineage>
        <taxon>Eukaryota</taxon>
        <taxon>Fungi</taxon>
        <taxon>Dikarya</taxon>
        <taxon>Ascomycota</taxon>
        <taxon>Pezizomycotina</taxon>
        <taxon>Sordariomycetes</taxon>
        <taxon>Xylariomycetidae</taxon>
        <taxon>Xylariales</taxon>
        <taxon>Microdochiaceae</taxon>
        <taxon>Microdochium</taxon>
    </lineage>
</organism>
<feature type="region of interest" description="Disordered" evidence="1">
    <location>
        <begin position="1"/>
        <end position="79"/>
    </location>
</feature>
<feature type="region of interest" description="Disordered" evidence="1">
    <location>
        <begin position="104"/>
        <end position="172"/>
    </location>
</feature>
<feature type="region of interest" description="Disordered" evidence="1">
    <location>
        <begin position="369"/>
        <end position="480"/>
    </location>
</feature>
<gene>
    <name evidence="2" type="ORF">Micbo1qcDRAFT_179649</name>
</gene>
<dbReference type="Proteomes" id="UP000070501">
    <property type="component" value="Unassembled WGS sequence"/>
</dbReference>
<accession>A0A136IP26</accession>
<dbReference type="EMBL" id="KQ964266">
    <property type="protein sequence ID" value="KXJ86675.1"/>
    <property type="molecule type" value="Genomic_DNA"/>
</dbReference>
<feature type="compositionally biased region" description="Basic and acidic residues" evidence="1">
    <location>
        <begin position="7"/>
        <end position="19"/>
    </location>
</feature>
<proteinExistence type="predicted"/>
<protein>
    <submittedName>
        <fullName evidence="2">Uncharacterized protein</fullName>
    </submittedName>
</protein>
<dbReference type="AlphaFoldDB" id="A0A136IP26"/>
<feature type="compositionally biased region" description="Low complexity" evidence="1">
    <location>
        <begin position="53"/>
        <end position="67"/>
    </location>
</feature>
<evidence type="ECO:0000256" key="1">
    <source>
        <dbReference type="SAM" id="MobiDB-lite"/>
    </source>
</evidence>
<evidence type="ECO:0000313" key="2">
    <source>
        <dbReference type="EMBL" id="KXJ86675.1"/>
    </source>
</evidence>
<dbReference type="InParanoid" id="A0A136IP26"/>
<dbReference type="OrthoDB" id="10540884at2759"/>
<sequence>MAGCRRSLRENKGKKKQWDVDPTTPIKLPTPKTPSPKHKLEGECISGIGQECSSSSASPPTAGATNAIPQAGDHNACTSMWSRAQPGSVKFGSLQHQSGIFTCQSSTSPQQAQPSRAVGNHQRHPAQTDLRSNVSEYDEQRRYQTAQILLELASQPRPRRDERSPTPSRRAAAQALLQLGQHVTRKPSPASTVEWDVAGSDDYDTQAGLEGAFLTQNHITSPADSRPQRPQDRFGVMARFSEGLQPAAARPQRELLCVAPSAEGSKSKTKEGQDIDASFIKHNADLEENVGPQPSVEASKATHERYVHDSMAHLVARAEKRNEWRQLKALRAEQAQMRAGPVRFIGAQAEGNDAEILFAGRTQTLRPRKASTMPPLVKTENSHKKSKNICTPARPAPTKPPQVQEATKSFEANDYIETTEAPVTVTSVSAKQPRDESVADNKQGSAKKKRRMEDLSSDLGDSWEPLYGHDGHRLSRSAHK</sequence>
<feature type="compositionally biased region" description="Low complexity" evidence="1">
    <location>
        <begin position="104"/>
        <end position="115"/>
    </location>
</feature>
<name>A0A136IP26_9PEZI</name>
<reference evidence="3" key="1">
    <citation type="submission" date="2016-02" db="EMBL/GenBank/DDBJ databases">
        <title>Draft genome sequence of Microdochium bolleyi, a fungal endophyte of beachgrass.</title>
        <authorList>
            <consortium name="DOE Joint Genome Institute"/>
            <person name="David A.S."/>
            <person name="May G."/>
            <person name="Haridas S."/>
            <person name="Lim J."/>
            <person name="Wang M."/>
            <person name="Labutti K."/>
            <person name="Lipzen A."/>
            <person name="Barry K."/>
            <person name="Grigoriev I.V."/>
        </authorList>
    </citation>
    <scope>NUCLEOTIDE SEQUENCE [LARGE SCALE GENOMIC DNA]</scope>
    <source>
        <strain evidence="3">J235TASD1</strain>
    </source>
</reference>